<feature type="domain" description="DUF2828" evidence="1">
    <location>
        <begin position="38"/>
        <end position="423"/>
    </location>
</feature>
<reference evidence="3 4" key="1">
    <citation type="journal article" date="2021" name="Commun. Biol.">
        <title>The genome of Shorea leprosula (Dipterocarpaceae) highlights the ecological relevance of drought in aseasonal tropical rainforests.</title>
        <authorList>
            <person name="Ng K.K.S."/>
            <person name="Kobayashi M.J."/>
            <person name="Fawcett J.A."/>
            <person name="Hatakeyama M."/>
            <person name="Paape T."/>
            <person name="Ng C.H."/>
            <person name="Ang C.C."/>
            <person name="Tnah L.H."/>
            <person name="Lee C.T."/>
            <person name="Nishiyama T."/>
            <person name="Sese J."/>
            <person name="O'Brien M.J."/>
            <person name="Copetti D."/>
            <person name="Mohd Noor M.I."/>
            <person name="Ong R.C."/>
            <person name="Putra M."/>
            <person name="Sireger I.Z."/>
            <person name="Indrioko S."/>
            <person name="Kosugi Y."/>
            <person name="Izuno A."/>
            <person name="Isagi Y."/>
            <person name="Lee S.L."/>
            <person name="Shimizu K.K."/>
        </authorList>
    </citation>
    <scope>NUCLEOTIDE SEQUENCE [LARGE SCALE GENOMIC DNA]</scope>
    <source>
        <strain evidence="3">214</strain>
    </source>
</reference>
<evidence type="ECO:0000313" key="4">
    <source>
        <dbReference type="Proteomes" id="UP001054252"/>
    </source>
</evidence>
<dbReference type="EMBL" id="BPVZ01000001">
    <property type="protein sequence ID" value="GKU85769.1"/>
    <property type="molecule type" value="Genomic_DNA"/>
</dbReference>
<dbReference type="InterPro" id="IPR036465">
    <property type="entry name" value="vWFA_dom_sf"/>
</dbReference>
<evidence type="ECO:0008006" key="5">
    <source>
        <dbReference type="Google" id="ProtNLM"/>
    </source>
</evidence>
<dbReference type="InterPro" id="IPR056690">
    <property type="entry name" value="DUF7788"/>
</dbReference>
<protein>
    <recommendedName>
        <fullName evidence="5">Plant/T31B5-30 protein</fullName>
    </recommendedName>
</protein>
<sequence length="625" mass="71614">MASGDLPLVSNETHQNENPILAATVDQDGDTATDVADEGSFTYSNTENPCLNFFFHTVPAMPSDVIIDRLEEAWSYDPLTTLKLICNLRGVRGTGKCDKEGFYVAALWLHRNHPKTLACNVGVFANFGYYKDLLEILYRLLEGEKVREISKHEWKVNREKKREAFRINRRTKGNRRSERPKDVTLFDFFPKDFKMTQNARKVKLQKESARALRKEKNYKKAQKAYVRYTTDPMYNFLYDCVADLFAEALTQDLKYLSSGEVRKISLASKWCPSLNSSYDKATSICEMIARKVFPRESDSEYEGIEEAHYAFRVRDRLRKEVLVPLRKALELPEVYMCSNQWSTLPYNRVHSVAMKDYKEQFLRHDNKKFRGYLEDVRKGDETIAAGALLPHEIIASLKKGSYSGNVAELQWSRMVEDLKKKGKFNNCLALCNVSDYGTPMQVSAALELLISELSEDPWKGKVITFSEEAKLHLIEGDSLLSKTEFISNIFLRENADFHEVFDLFLQVAVTAAMEGLTEDVMLKRVFVFSDMEFNQACCGWETEYEVIKRKFREKGFNHVPEIVFWNLNHSSAMPVPSNHSGVALVSGFSKNLVKLFLENGGIIDPVSVMESAISGEMYQQLSVFD</sequence>
<name>A0AAV5HJB3_9ROSI</name>
<evidence type="ECO:0000259" key="1">
    <source>
        <dbReference type="Pfam" id="PF11443"/>
    </source>
</evidence>
<accession>A0AAV5HJB3</accession>
<gene>
    <name evidence="3" type="ORF">SLEP1_g392</name>
</gene>
<dbReference type="Gene3D" id="3.40.50.410">
    <property type="entry name" value="von Willebrand factor, type A domain"/>
    <property type="match status" value="1"/>
</dbReference>
<dbReference type="Pfam" id="PF25043">
    <property type="entry name" value="DUF7788"/>
    <property type="match status" value="1"/>
</dbReference>
<dbReference type="Proteomes" id="UP001054252">
    <property type="component" value="Unassembled WGS sequence"/>
</dbReference>
<dbReference type="Pfam" id="PF11443">
    <property type="entry name" value="DUF2828"/>
    <property type="match status" value="1"/>
</dbReference>
<dbReference type="InterPro" id="IPR058580">
    <property type="entry name" value="DUF2828"/>
</dbReference>
<evidence type="ECO:0000259" key="2">
    <source>
        <dbReference type="Pfam" id="PF25043"/>
    </source>
</evidence>
<feature type="domain" description="DUF7788" evidence="2">
    <location>
        <begin position="426"/>
        <end position="604"/>
    </location>
</feature>
<dbReference type="PANTHER" id="PTHR31373">
    <property type="entry name" value="OS06G0652100 PROTEIN"/>
    <property type="match status" value="1"/>
</dbReference>
<evidence type="ECO:0000313" key="3">
    <source>
        <dbReference type="EMBL" id="GKU85769.1"/>
    </source>
</evidence>
<dbReference type="AlphaFoldDB" id="A0AAV5HJB3"/>
<keyword evidence="4" id="KW-1185">Reference proteome</keyword>
<organism evidence="3 4">
    <name type="scientific">Rubroshorea leprosula</name>
    <dbReference type="NCBI Taxonomy" id="152421"/>
    <lineage>
        <taxon>Eukaryota</taxon>
        <taxon>Viridiplantae</taxon>
        <taxon>Streptophyta</taxon>
        <taxon>Embryophyta</taxon>
        <taxon>Tracheophyta</taxon>
        <taxon>Spermatophyta</taxon>
        <taxon>Magnoliopsida</taxon>
        <taxon>eudicotyledons</taxon>
        <taxon>Gunneridae</taxon>
        <taxon>Pentapetalae</taxon>
        <taxon>rosids</taxon>
        <taxon>malvids</taxon>
        <taxon>Malvales</taxon>
        <taxon>Dipterocarpaceae</taxon>
        <taxon>Rubroshorea</taxon>
    </lineage>
</organism>
<dbReference type="PIRSF" id="PIRSF015417">
    <property type="entry name" value="T31B5_30_vWA"/>
    <property type="match status" value="1"/>
</dbReference>
<comment type="caution">
    <text evidence="3">The sequence shown here is derived from an EMBL/GenBank/DDBJ whole genome shotgun (WGS) entry which is preliminary data.</text>
</comment>
<proteinExistence type="predicted"/>
<dbReference type="InterPro" id="IPR011205">
    <property type="entry name" value="UCP015417_vWA"/>
</dbReference>
<dbReference type="PANTHER" id="PTHR31373:SF27">
    <property type="entry name" value="TROVE DOMAIN-CONTAINING PROTEIN"/>
    <property type="match status" value="1"/>
</dbReference>